<gene>
    <name evidence="1" type="ORF">VA7868_00904</name>
</gene>
<reference evidence="1 2" key="1">
    <citation type="submission" date="2016-11" db="EMBL/GenBank/DDBJ databases">
        <authorList>
            <person name="Jaros S."/>
            <person name="Januszkiewicz K."/>
            <person name="Wedrychowicz H."/>
        </authorList>
    </citation>
    <scope>NUCLEOTIDE SEQUENCE [LARGE SCALE GENOMIC DNA]</scope>
    <source>
        <strain evidence="1 2">CECT 7868</strain>
    </source>
</reference>
<protein>
    <submittedName>
        <fullName evidence="1">Uncharacterized protein</fullName>
    </submittedName>
</protein>
<dbReference type="AlphaFoldDB" id="A0A1M5WXB0"/>
<evidence type="ECO:0000313" key="2">
    <source>
        <dbReference type="Proteomes" id="UP000184608"/>
    </source>
</evidence>
<dbReference type="RefSeq" id="WP_073602705.1">
    <property type="nucleotide sequence ID" value="NZ_FQXZ01000007.1"/>
</dbReference>
<dbReference type="STRING" id="1216006.VA7868_00904"/>
<dbReference type="OrthoDB" id="5918520at2"/>
<dbReference type="Proteomes" id="UP000184608">
    <property type="component" value="Unassembled WGS sequence"/>
</dbReference>
<evidence type="ECO:0000313" key="1">
    <source>
        <dbReference type="EMBL" id="SHH92042.1"/>
    </source>
</evidence>
<name>A0A1M5WXB0_9VIBR</name>
<accession>A0A1M5WXB0</accession>
<proteinExistence type="predicted"/>
<organism evidence="1 2">
    <name type="scientific">Vibrio aerogenes CECT 7868</name>
    <dbReference type="NCBI Taxonomy" id="1216006"/>
    <lineage>
        <taxon>Bacteria</taxon>
        <taxon>Pseudomonadati</taxon>
        <taxon>Pseudomonadota</taxon>
        <taxon>Gammaproteobacteria</taxon>
        <taxon>Vibrionales</taxon>
        <taxon>Vibrionaceae</taxon>
        <taxon>Vibrio</taxon>
    </lineage>
</organism>
<sequence>MMTIRFEDTGCPPSVSGGYLLITRNGKEIATVSIPSPVFTGRIQEITNQNSDSIEDHDGNRYSVQVSSTPSGVDWEMTVTAAGDENQLKCEIAVEYQPNDY</sequence>
<dbReference type="EMBL" id="FQXZ01000007">
    <property type="protein sequence ID" value="SHH92042.1"/>
    <property type="molecule type" value="Genomic_DNA"/>
</dbReference>
<keyword evidence="2" id="KW-1185">Reference proteome</keyword>